<proteinExistence type="predicted"/>
<evidence type="ECO:0000256" key="1">
    <source>
        <dbReference type="SAM" id="MobiDB-lite"/>
    </source>
</evidence>
<feature type="compositionally biased region" description="Polar residues" evidence="1">
    <location>
        <begin position="1"/>
        <end position="30"/>
    </location>
</feature>
<evidence type="ECO:0000313" key="2">
    <source>
        <dbReference type="EMBL" id="PQM44114.1"/>
    </source>
</evidence>
<reference evidence="2 3" key="1">
    <citation type="journal article" date="2017" name="Int. J. Syst. Evol. Microbiol.">
        <title>Mycobacterium talmoniae sp. nov., a slowly growing mycobacterium isolated from human respiratory samples.</title>
        <authorList>
            <person name="Davidson R.M."/>
            <person name="DeGroote M.A."/>
            <person name="Marola J.L."/>
            <person name="Buss S."/>
            <person name="Jones V."/>
            <person name="McNeil M.R."/>
            <person name="Freifeld A.G."/>
            <person name="Elaine Epperson L."/>
            <person name="Hasan N.A."/>
            <person name="Jackson M."/>
            <person name="Iwen P.C."/>
            <person name="Salfinger M."/>
            <person name="Strong M."/>
        </authorList>
    </citation>
    <scope>NUCLEOTIDE SEQUENCE [LARGE SCALE GENOMIC DNA]</scope>
    <source>
        <strain evidence="2 3">ATCC BAA-2683</strain>
    </source>
</reference>
<name>A0A2S8BBT3_9MYCO</name>
<dbReference type="EMBL" id="PPEA01000970">
    <property type="protein sequence ID" value="PQM44114.1"/>
    <property type="molecule type" value="Genomic_DNA"/>
</dbReference>
<feature type="region of interest" description="Disordered" evidence="1">
    <location>
        <begin position="1"/>
        <end position="57"/>
    </location>
</feature>
<evidence type="ECO:0000313" key="3">
    <source>
        <dbReference type="Proteomes" id="UP000238296"/>
    </source>
</evidence>
<dbReference type="AlphaFoldDB" id="A0A2S8BBT3"/>
<gene>
    <name evidence="2" type="ORF">C1Y40_05726</name>
</gene>
<organism evidence="2 3">
    <name type="scientific">Mycobacterium talmoniae</name>
    <dbReference type="NCBI Taxonomy" id="1858794"/>
    <lineage>
        <taxon>Bacteria</taxon>
        <taxon>Bacillati</taxon>
        <taxon>Actinomycetota</taxon>
        <taxon>Actinomycetes</taxon>
        <taxon>Mycobacteriales</taxon>
        <taxon>Mycobacteriaceae</taxon>
        <taxon>Mycobacterium</taxon>
    </lineage>
</organism>
<feature type="compositionally biased region" description="Polar residues" evidence="1">
    <location>
        <begin position="46"/>
        <end position="57"/>
    </location>
</feature>
<dbReference type="Proteomes" id="UP000238296">
    <property type="component" value="Unassembled WGS sequence"/>
</dbReference>
<protein>
    <submittedName>
        <fullName evidence="2">Uncharacterized protein</fullName>
    </submittedName>
</protein>
<comment type="caution">
    <text evidence="2">The sequence shown here is derived from an EMBL/GenBank/DDBJ whole genome shotgun (WGS) entry which is preliminary data.</text>
</comment>
<feature type="compositionally biased region" description="Low complexity" evidence="1">
    <location>
        <begin position="31"/>
        <end position="43"/>
    </location>
</feature>
<accession>A0A2S8BBT3</accession>
<sequence length="57" mass="5619">MLNTTSITGRSAATGQSTGITHSGWSTQPVPTGSGAATSTPAARNMASSPTPDSISR</sequence>